<sequence>METNTPNEILSPKYSLGPHGIGDPNDTSLRKVEINVLIPQIMRDRAKEEKCFLEVEEFKKCCQENNMSFVFNCKNENNKLKHCLEQWYNNKDFQEECKQMYLQERSEFRRTNVPKKLRKMEKEQST</sequence>
<organism evidence="5 6">
    <name type="scientific">Polistes dominula</name>
    <name type="common">European paper wasp</name>
    <name type="synonym">Vespa dominula</name>
    <dbReference type="NCBI Taxonomy" id="743375"/>
    <lineage>
        <taxon>Eukaryota</taxon>
        <taxon>Metazoa</taxon>
        <taxon>Ecdysozoa</taxon>
        <taxon>Arthropoda</taxon>
        <taxon>Hexapoda</taxon>
        <taxon>Insecta</taxon>
        <taxon>Pterygota</taxon>
        <taxon>Neoptera</taxon>
        <taxon>Endopterygota</taxon>
        <taxon>Hymenoptera</taxon>
        <taxon>Apocrita</taxon>
        <taxon>Aculeata</taxon>
        <taxon>Vespoidea</taxon>
        <taxon>Vespidae</taxon>
        <taxon>Polistinae</taxon>
        <taxon>Polistini</taxon>
        <taxon>Polistes</taxon>
    </lineage>
</organism>
<evidence type="ECO:0000256" key="3">
    <source>
        <dbReference type="RuleBase" id="RU364104"/>
    </source>
</evidence>
<keyword evidence="5" id="KW-1185">Reference proteome</keyword>
<evidence type="ECO:0000313" key="5">
    <source>
        <dbReference type="Proteomes" id="UP000694924"/>
    </source>
</evidence>
<accession>A0ABM1JFK1</accession>
<reference evidence="6" key="1">
    <citation type="submission" date="2025-08" db="UniProtKB">
        <authorList>
            <consortium name="RefSeq"/>
        </authorList>
    </citation>
    <scope>IDENTIFICATION</scope>
    <source>
        <tissue evidence="6">Whole body</tissue>
    </source>
</reference>
<protein>
    <recommendedName>
        <fullName evidence="3">COX assembly mitochondrial protein</fullName>
    </recommendedName>
</protein>
<evidence type="ECO:0000313" key="6">
    <source>
        <dbReference type="RefSeq" id="XP_015191239.1"/>
    </source>
</evidence>
<dbReference type="PANTHER" id="PTHR22977">
    <property type="entry name" value="COX ASSEMBLY MITOCHONDRIAL PROTEIN"/>
    <property type="match status" value="1"/>
</dbReference>
<evidence type="ECO:0000256" key="2">
    <source>
        <dbReference type="ARBA" id="ARBA00023157"/>
    </source>
</evidence>
<dbReference type="RefSeq" id="XP_015191239.1">
    <property type="nucleotide sequence ID" value="XM_015335753.1"/>
</dbReference>
<evidence type="ECO:0000256" key="4">
    <source>
        <dbReference type="SAM" id="MobiDB-lite"/>
    </source>
</evidence>
<dbReference type="PROSITE" id="PS51808">
    <property type="entry name" value="CHCH"/>
    <property type="match status" value="1"/>
</dbReference>
<gene>
    <name evidence="6" type="primary">LOC107074378</name>
</gene>
<comment type="similarity">
    <text evidence="1 3">Belongs to the CMC family.</text>
</comment>
<keyword evidence="3" id="KW-0496">Mitochondrion</keyword>
<evidence type="ECO:0000256" key="1">
    <source>
        <dbReference type="ARBA" id="ARBA00007347"/>
    </source>
</evidence>
<dbReference type="Pfam" id="PF08583">
    <property type="entry name" value="Cmc1"/>
    <property type="match status" value="1"/>
</dbReference>
<dbReference type="InterPro" id="IPR013892">
    <property type="entry name" value="Cyt_c_biogenesis_Cmc1-like"/>
</dbReference>
<keyword evidence="2" id="KW-1015">Disulfide bond</keyword>
<dbReference type="PANTHER" id="PTHR22977:SF5">
    <property type="entry name" value="COX ASSEMBLY MITOCHONDRIAL PROTEIN HOMOLOG"/>
    <property type="match status" value="1"/>
</dbReference>
<comment type="subcellular location">
    <subcellularLocation>
        <location evidence="3">Mitochondrion</location>
    </subcellularLocation>
</comment>
<dbReference type="GeneID" id="107074378"/>
<proteinExistence type="inferred from homology"/>
<feature type="region of interest" description="Disordered" evidence="4">
    <location>
        <begin position="1"/>
        <end position="26"/>
    </location>
</feature>
<name>A0ABM1JFK1_POLDO</name>
<dbReference type="Proteomes" id="UP000694924">
    <property type="component" value="Unplaced"/>
</dbReference>